<dbReference type="Proteomes" id="UP000028045">
    <property type="component" value="Unassembled WGS sequence"/>
</dbReference>
<sequence>MWSLSLIALLGAASSLVPAVSSTVIQPQSRLSKRNDGDQQVLRPGFPHPNPTESYWQDPPHRIANLRTTPDLPTSHVFDYVIIGSGMSGAATAFKLLSRDPDLSILMLEARSAASGATGRNGGHCRSGSWKNIRTWINAYGEDEGLKVGKMEQDCIDDVRNFVRTHNVSSGWQDVESADLYWTKAAFENAVDVVEFQRELEERRPNDVPKNNRTVYAGQDARDYWQWPEILGAVTFSAHTQNPYLTVCAMLELSLGKGLNLQTNTVALSLNQAPGNSSCGTRWEVETDRGTVKANQVVLATNGFTNAIHPGFASTNFLLPTRSQVSAVHPEADTTNNIVFRRSASYPDLHSGNNYIVVRAPGTIGAGDVIYGGGKKFSPTREVNITDDSVINEDIATHLHDVGRVVYGYKNWGETTTVVKDWSGITCETPDGLPVVGGVPGEDGLWAVVCMNGHGMAWAFRSAEALVGMMTEGEAPEWFPKPFRAERAWETAA</sequence>
<feature type="chain" id="PRO_5001771551" description="FAD dependent oxidoreductase domain-containing protein" evidence="2">
    <location>
        <begin position="23"/>
        <end position="493"/>
    </location>
</feature>
<dbReference type="Gene3D" id="3.50.50.60">
    <property type="entry name" value="FAD/NAD(P)-binding domain"/>
    <property type="match status" value="1"/>
</dbReference>
<dbReference type="Gene3D" id="3.30.9.10">
    <property type="entry name" value="D-Amino Acid Oxidase, subunit A, domain 2"/>
    <property type="match status" value="1"/>
</dbReference>
<dbReference type="AlphaFoldDB" id="A0A084B923"/>
<gene>
    <name evidence="4" type="ORF">S7711_02642</name>
</gene>
<dbReference type="Pfam" id="PF01266">
    <property type="entry name" value="DAO"/>
    <property type="match status" value="1"/>
</dbReference>
<evidence type="ECO:0000259" key="3">
    <source>
        <dbReference type="Pfam" id="PF01266"/>
    </source>
</evidence>
<keyword evidence="5" id="KW-1185">Reference proteome</keyword>
<proteinExistence type="predicted"/>
<dbReference type="PANTHER" id="PTHR13847">
    <property type="entry name" value="SARCOSINE DEHYDROGENASE-RELATED"/>
    <property type="match status" value="1"/>
</dbReference>
<protein>
    <recommendedName>
        <fullName evidence="3">FAD dependent oxidoreductase domain-containing protein</fullName>
    </recommendedName>
</protein>
<feature type="signal peptide" evidence="2">
    <location>
        <begin position="1"/>
        <end position="22"/>
    </location>
</feature>
<dbReference type="HOGENOM" id="CLU_022730_0_0_1"/>
<evidence type="ECO:0000256" key="1">
    <source>
        <dbReference type="SAM" id="MobiDB-lite"/>
    </source>
</evidence>
<reference evidence="4 5" key="1">
    <citation type="journal article" date="2014" name="BMC Genomics">
        <title>Comparative genome sequencing reveals chemotype-specific gene clusters in the toxigenic black mold Stachybotrys.</title>
        <authorList>
            <person name="Semeiks J."/>
            <person name="Borek D."/>
            <person name="Otwinowski Z."/>
            <person name="Grishin N.V."/>
        </authorList>
    </citation>
    <scope>NUCLEOTIDE SEQUENCE [LARGE SCALE GENOMIC DNA]</scope>
    <source>
        <strain evidence="5">CBS 109288 / IBT 7711</strain>
    </source>
</reference>
<dbReference type="InterPro" id="IPR036188">
    <property type="entry name" value="FAD/NAD-bd_sf"/>
</dbReference>
<dbReference type="GO" id="GO:0005737">
    <property type="term" value="C:cytoplasm"/>
    <property type="evidence" value="ECO:0007669"/>
    <property type="project" value="TreeGrafter"/>
</dbReference>
<evidence type="ECO:0000313" key="4">
    <source>
        <dbReference type="EMBL" id="KEY74052.1"/>
    </source>
</evidence>
<dbReference type="OrthoDB" id="429143at2759"/>
<keyword evidence="2" id="KW-0732">Signal</keyword>
<name>A0A084B923_STACB</name>
<feature type="region of interest" description="Disordered" evidence="1">
    <location>
        <begin position="28"/>
        <end position="57"/>
    </location>
</feature>
<accession>A0A084B923</accession>
<dbReference type="EMBL" id="KL647681">
    <property type="protein sequence ID" value="KEY74052.1"/>
    <property type="molecule type" value="Genomic_DNA"/>
</dbReference>
<dbReference type="PANTHER" id="PTHR13847:SF284">
    <property type="entry name" value="FAD DEPENDENT OXIDOREDUCTASE DOMAIN-CONTAINING PROTEIN"/>
    <property type="match status" value="1"/>
</dbReference>
<evidence type="ECO:0000313" key="5">
    <source>
        <dbReference type="Proteomes" id="UP000028045"/>
    </source>
</evidence>
<dbReference type="SUPFAM" id="SSF51905">
    <property type="entry name" value="FAD/NAD(P)-binding domain"/>
    <property type="match status" value="1"/>
</dbReference>
<feature type="domain" description="FAD dependent oxidoreductase" evidence="3">
    <location>
        <begin position="79"/>
        <end position="467"/>
    </location>
</feature>
<organism evidence="4 5">
    <name type="scientific">Stachybotrys chartarum (strain CBS 109288 / IBT 7711)</name>
    <name type="common">Toxic black mold</name>
    <name type="synonym">Stilbospora chartarum</name>
    <dbReference type="NCBI Taxonomy" id="1280523"/>
    <lineage>
        <taxon>Eukaryota</taxon>
        <taxon>Fungi</taxon>
        <taxon>Dikarya</taxon>
        <taxon>Ascomycota</taxon>
        <taxon>Pezizomycotina</taxon>
        <taxon>Sordariomycetes</taxon>
        <taxon>Hypocreomycetidae</taxon>
        <taxon>Hypocreales</taxon>
        <taxon>Stachybotryaceae</taxon>
        <taxon>Stachybotrys</taxon>
    </lineage>
</organism>
<evidence type="ECO:0000256" key="2">
    <source>
        <dbReference type="SAM" id="SignalP"/>
    </source>
</evidence>
<dbReference type="InterPro" id="IPR006076">
    <property type="entry name" value="FAD-dep_OxRdtase"/>
</dbReference>